<sequence length="72" mass="8294">MNYCEWAAAYREDACRVLSVIEKKKALLNDKKLNADARKSIGDTIIEYRRIYRELLKTAEHLRTRGGNAHAA</sequence>
<evidence type="ECO:0000313" key="2">
    <source>
        <dbReference type="Proteomes" id="UP000633365"/>
    </source>
</evidence>
<dbReference type="RefSeq" id="WP_186833595.1">
    <property type="nucleotide sequence ID" value="NZ_JAEQMG010000010.1"/>
</dbReference>
<keyword evidence="2" id="KW-1185">Reference proteome</keyword>
<name>A0A934WQQ5_9FIRM</name>
<accession>A0A934WQQ5</accession>
<proteinExistence type="predicted"/>
<evidence type="ECO:0000313" key="1">
    <source>
        <dbReference type="EMBL" id="MBK6087139.1"/>
    </source>
</evidence>
<organism evidence="1 2">
    <name type="scientific">Ruminococcus difficilis</name>
    <dbReference type="NCBI Taxonomy" id="2763069"/>
    <lineage>
        <taxon>Bacteria</taxon>
        <taxon>Bacillati</taxon>
        <taxon>Bacillota</taxon>
        <taxon>Clostridia</taxon>
        <taxon>Eubacteriales</taxon>
        <taxon>Oscillospiraceae</taxon>
        <taxon>Ruminococcus</taxon>
    </lineage>
</organism>
<comment type="caution">
    <text evidence="1">The sequence shown here is derived from an EMBL/GenBank/DDBJ whole genome shotgun (WGS) entry which is preliminary data.</text>
</comment>
<gene>
    <name evidence="1" type="ORF">JKK62_00450</name>
</gene>
<protein>
    <submittedName>
        <fullName evidence="1">Uncharacterized protein</fullName>
    </submittedName>
</protein>
<dbReference type="AlphaFoldDB" id="A0A934WQQ5"/>
<dbReference type="Proteomes" id="UP000633365">
    <property type="component" value="Unassembled WGS sequence"/>
</dbReference>
<reference evidence="1" key="1">
    <citation type="submission" date="2021-01" db="EMBL/GenBank/DDBJ databases">
        <title>Genome public.</title>
        <authorList>
            <person name="Liu C."/>
            <person name="Sun Q."/>
        </authorList>
    </citation>
    <scope>NUCLEOTIDE SEQUENCE</scope>
    <source>
        <strain evidence="1">M6</strain>
    </source>
</reference>
<dbReference type="EMBL" id="JAEQMG010000010">
    <property type="protein sequence ID" value="MBK6087139.1"/>
    <property type="molecule type" value="Genomic_DNA"/>
</dbReference>